<dbReference type="PANTHER" id="PTHR43350:SF19">
    <property type="entry name" value="D-GULOSIDE 3-DEHYDROGENASE"/>
    <property type="match status" value="1"/>
</dbReference>
<evidence type="ECO:0000256" key="4">
    <source>
        <dbReference type="ARBA" id="ARBA00022833"/>
    </source>
</evidence>
<evidence type="ECO:0000256" key="3">
    <source>
        <dbReference type="ARBA" id="ARBA00022723"/>
    </source>
</evidence>
<comment type="caution">
    <text evidence="7">The sequence shown here is derived from an EMBL/GenBank/DDBJ whole genome shotgun (WGS) entry which is preliminary data.</text>
</comment>
<dbReference type="Proteomes" id="UP000243859">
    <property type="component" value="Unassembled WGS sequence"/>
</dbReference>
<dbReference type="InterPro" id="IPR011032">
    <property type="entry name" value="GroES-like_sf"/>
</dbReference>
<dbReference type="Pfam" id="PF00107">
    <property type="entry name" value="ADH_zinc_N"/>
    <property type="match status" value="1"/>
</dbReference>
<name>A0A2T5BNZ4_9RHOB</name>
<organism evidence="7 8">
    <name type="scientific">Rhodovulum imhoffii</name>
    <dbReference type="NCBI Taxonomy" id="365340"/>
    <lineage>
        <taxon>Bacteria</taxon>
        <taxon>Pseudomonadati</taxon>
        <taxon>Pseudomonadota</taxon>
        <taxon>Alphaproteobacteria</taxon>
        <taxon>Rhodobacterales</taxon>
        <taxon>Paracoccaceae</taxon>
        <taxon>Rhodovulum</taxon>
    </lineage>
</organism>
<feature type="domain" description="Alcohol dehydrogenase-like C-terminal" evidence="6">
    <location>
        <begin position="139"/>
        <end position="235"/>
    </location>
</feature>
<evidence type="ECO:0000313" key="8">
    <source>
        <dbReference type="Proteomes" id="UP000243859"/>
    </source>
</evidence>
<dbReference type="InterPro" id="IPR013149">
    <property type="entry name" value="ADH-like_C"/>
</dbReference>
<dbReference type="AlphaFoldDB" id="A0A2T5BNZ4"/>
<dbReference type="Gene3D" id="3.40.50.720">
    <property type="entry name" value="NAD(P)-binding Rossmann-like Domain"/>
    <property type="match status" value="1"/>
</dbReference>
<keyword evidence="4" id="KW-0862">Zinc</keyword>
<evidence type="ECO:0000313" key="7">
    <source>
        <dbReference type="EMBL" id="PTN00709.1"/>
    </source>
</evidence>
<dbReference type="SUPFAM" id="SSF50129">
    <property type="entry name" value="GroES-like"/>
    <property type="match status" value="1"/>
</dbReference>
<sequence>MAKEVVISAKSTFVLQDYEDETLGADEIRGPTIATLISQGTEMGWAEGEDFPIRPGYAAVFRVEEIGDAVEGVEIGELRFCMGYHRQTQQHAARFTLKLPDGMAPEVALLARLMGVSMTTLMSTKARPGDKVVICGAGPVGILAAHNFAIGGYDVSVVEPDAMRRAQLRQSGIGTVHARMPLEDTAYLKKVALVVDCSGHESAVLDGCHIVRPMGEVVLVGVPWRKYTDLSAHEIMRAVFFGFVNLRGGWEWEVPIQSRGFVWEELLEGYNNAPHSTFGGFARALRWLSQKRIDMAGLMTSVSPANPAQVYSDIAARKISEPFIIYDWSSP</sequence>
<gene>
    <name evidence="7" type="ORF">C8N32_1243</name>
</gene>
<evidence type="ECO:0000256" key="5">
    <source>
        <dbReference type="ARBA" id="ARBA00023002"/>
    </source>
</evidence>
<reference evidence="7 8" key="1">
    <citation type="submission" date="2018-04" db="EMBL/GenBank/DDBJ databases">
        <title>Genomic Encyclopedia of Archaeal and Bacterial Type Strains, Phase II (KMG-II): from individual species to whole genera.</title>
        <authorList>
            <person name="Goeker M."/>
        </authorList>
    </citation>
    <scope>NUCLEOTIDE SEQUENCE [LARGE SCALE GENOMIC DNA]</scope>
    <source>
        <strain evidence="7 8">DSM 18064</strain>
    </source>
</reference>
<accession>A0A2T5BNZ4</accession>
<dbReference type="OrthoDB" id="9781588at2"/>
<keyword evidence="3" id="KW-0479">Metal-binding</keyword>
<dbReference type="InterPro" id="IPR036291">
    <property type="entry name" value="NAD(P)-bd_dom_sf"/>
</dbReference>
<evidence type="ECO:0000256" key="2">
    <source>
        <dbReference type="ARBA" id="ARBA00008072"/>
    </source>
</evidence>
<proteinExistence type="inferred from homology"/>
<keyword evidence="5" id="KW-0560">Oxidoreductase</keyword>
<protein>
    <submittedName>
        <fullName evidence="7">Threonine dehydrogenase-like Zn-dependent dehydrogenase</fullName>
    </submittedName>
</protein>
<dbReference type="EMBL" id="QAAA01000024">
    <property type="protein sequence ID" value="PTN00709.1"/>
    <property type="molecule type" value="Genomic_DNA"/>
</dbReference>
<evidence type="ECO:0000256" key="1">
    <source>
        <dbReference type="ARBA" id="ARBA00001947"/>
    </source>
</evidence>
<dbReference type="Gene3D" id="3.90.180.10">
    <property type="entry name" value="Medium-chain alcohol dehydrogenases, catalytic domain"/>
    <property type="match status" value="1"/>
</dbReference>
<keyword evidence="8" id="KW-1185">Reference proteome</keyword>
<dbReference type="RefSeq" id="WP_107893486.1">
    <property type="nucleotide sequence ID" value="NZ_NHSI01000040.1"/>
</dbReference>
<dbReference type="GO" id="GO:0016491">
    <property type="term" value="F:oxidoreductase activity"/>
    <property type="evidence" value="ECO:0007669"/>
    <property type="project" value="UniProtKB-KW"/>
</dbReference>
<dbReference type="GO" id="GO:0046872">
    <property type="term" value="F:metal ion binding"/>
    <property type="evidence" value="ECO:0007669"/>
    <property type="project" value="UniProtKB-KW"/>
</dbReference>
<comment type="similarity">
    <text evidence="2">Belongs to the zinc-containing alcohol dehydrogenase family.</text>
</comment>
<comment type="cofactor">
    <cofactor evidence="1">
        <name>Zn(2+)</name>
        <dbReference type="ChEBI" id="CHEBI:29105"/>
    </cofactor>
</comment>
<evidence type="ECO:0000259" key="6">
    <source>
        <dbReference type="Pfam" id="PF00107"/>
    </source>
</evidence>
<dbReference type="PANTHER" id="PTHR43350">
    <property type="entry name" value="NAD-DEPENDENT ALCOHOL DEHYDROGENASE"/>
    <property type="match status" value="1"/>
</dbReference>
<dbReference type="SUPFAM" id="SSF51735">
    <property type="entry name" value="NAD(P)-binding Rossmann-fold domains"/>
    <property type="match status" value="1"/>
</dbReference>